<dbReference type="InterPro" id="IPR027417">
    <property type="entry name" value="P-loop_NTPase"/>
</dbReference>
<dbReference type="KEGG" id="ipc:IPA_04525"/>
<dbReference type="Proteomes" id="UP001063698">
    <property type="component" value="Chromosome"/>
</dbReference>
<protein>
    <recommendedName>
        <fullName evidence="3">Dephospho-CoA kinase</fullName>
    </recommendedName>
</protein>
<evidence type="ECO:0008006" key="3">
    <source>
        <dbReference type="Google" id="ProtNLM"/>
    </source>
</evidence>
<dbReference type="Gene3D" id="3.40.50.300">
    <property type="entry name" value="P-loop containing nucleotide triphosphate hydrolases"/>
    <property type="match status" value="1"/>
</dbReference>
<dbReference type="PANTHER" id="PTHR41930:SF1">
    <property type="entry name" value="DEPHOSPHO-COA KINASE"/>
    <property type="match status" value="1"/>
</dbReference>
<dbReference type="SUPFAM" id="SSF52540">
    <property type="entry name" value="P-loop containing nucleoside triphosphate hydrolases"/>
    <property type="match status" value="1"/>
</dbReference>
<gene>
    <name evidence="1" type="ORF">IPA_04525</name>
</gene>
<dbReference type="PANTHER" id="PTHR41930">
    <property type="entry name" value="UPF0200 PROTEIN MJ1399"/>
    <property type="match status" value="1"/>
</dbReference>
<dbReference type="AlphaFoldDB" id="A0A977KAH3"/>
<dbReference type="EMBL" id="CP006868">
    <property type="protein sequence ID" value="UXD21463.1"/>
    <property type="molecule type" value="Genomic_DNA"/>
</dbReference>
<evidence type="ECO:0000313" key="1">
    <source>
        <dbReference type="EMBL" id="UXD21463.1"/>
    </source>
</evidence>
<evidence type="ECO:0000313" key="2">
    <source>
        <dbReference type="Proteomes" id="UP001063698"/>
    </source>
</evidence>
<reference evidence="1" key="1">
    <citation type="submission" date="2013-11" db="EMBL/GenBank/DDBJ databases">
        <title>Comparative genomics of Ignicoccus.</title>
        <authorList>
            <person name="Podar M."/>
        </authorList>
    </citation>
    <scope>NUCLEOTIDE SEQUENCE</scope>
    <source>
        <strain evidence="1">DSM 13166</strain>
    </source>
</reference>
<name>A0A977KAH3_9CREN</name>
<proteinExistence type="predicted"/>
<accession>A0A977KAH3</accession>
<sequence length="183" mass="20175">MVKVIVVTTGLPGSGKGTFAEVAKELNIPVYVMGDIVREETLRRNLPITPENLRSVAIDLRKKEGSDAIAKRMAKKISASKECVILVDGIRSMAEIKVLEKIAKVIIVSIDAPFDIRLKRIVARGRPDDAADYLKKRDETEIGFGVLEVMNSANYVILNVGSIDEFKSDAAKILNEIISKYCK</sequence>
<dbReference type="Pfam" id="PF13207">
    <property type="entry name" value="AAA_17"/>
    <property type="match status" value="1"/>
</dbReference>
<organism evidence="1 2">
    <name type="scientific">Ignicoccus pacificus DSM 13166</name>
    <dbReference type="NCBI Taxonomy" id="940294"/>
    <lineage>
        <taxon>Archaea</taxon>
        <taxon>Thermoproteota</taxon>
        <taxon>Thermoprotei</taxon>
        <taxon>Desulfurococcales</taxon>
        <taxon>Desulfurococcaceae</taxon>
        <taxon>Ignicoccus</taxon>
    </lineage>
</organism>
<keyword evidence="2" id="KW-1185">Reference proteome</keyword>